<keyword evidence="3" id="KW-1185">Reference proteome</keyword>
<evidence type="ECO:0000313" key="3">
    <source>
        <dbReference type="Proteomes" id="UP000235034"/>
    </source>
</evidence>
<dbReference type="GO" id="GO:0004519">
    <property type="term" value="F:endonuclease activity"/>
    <property type="evidence" value="ECO:0007669"/>
    <property type="project" value="UniProtKB-KW"/>
</dbReference>
<proteinExistence type="predicted"/>
<evidence type="ECO:0000256" key="1">
    <source>
        <dbReference type="SAM" id="MobiDB-lite"/>
    </source>
</evidence>
<keyword evidence="2" id="KW-0255">Endonuclease</keyword>
<accession>A0A2N5J4P0</accession>
<dbReference type="AlphaFoldDB" id="A0A2N5J4P0"/>
<dbReference type="InterPro" id="IPR018579">
    <property type="entry name" value="Restrct_endonuc_II_LlaJI"/>
</dbReference>
<feature type="compositionally biased region" description="Basic and acidic residues" evidence="1">
    <location>
        <begin position="351"/>
        <end position="363"/>
    </location>
</feature>
<comment type="caution">
    <text evidence="2">The sequence shown here is derived from an EMBL/GenBank/DDBJ whole genome shotgun (WGS) entry which is preliminary data.</text>
</comment>
<gene>
    <name evidence="2" type="ORF">Uis4E_0760</name>
</gene>
<reference evidence="2 3" key="1">
    <citation type="submission" date="2017-07" db="EMBL/GenBank/DDBJ databases">
        <title>Bifidobacterium novel species.</title>
        <authorList>
            <person name="Lugli G.A."/>
            <person name="Milani C."/>
            <person name="Duranti S."/>
            <person name="Mangifesta M."/>
        </authorList>
    </citation>
    <scope>NUCLEOTIDE SEQUENCE [LARGE SCALE GENOMIC DNA]</scope>
    <source>
        <strain evidence="2 3">77</strain>
    </source>
</reference>
<name>A0A2N5J4P0_9BIFI</name>
<dbReference type="EMBL" id="NMWT01000008">
    <property type="protein sequence ID" value="PLS29182.1"/>
    <property type="molecule type" value="Genomic_DNA"/>
</dbReference>
<dbReference type="Proteomes" id="UP000235034">
    <property type="component" value="Unassembled WGS sequence"/>
</dbReference>
<keyword evidence="2" id="KW-0378">Hydrolase</keyword>
<dbReference type="RefSeq" id="WP_101621954.1">
    <property type="nucleotide sequence ID" value="NZ_NMWT01000008.1"/>
</dbReference>
<feature type="region of interest" description="Disordered" evidence="1">
    <location>
        <begin position="403"/>
        <end position="431"/>
    </location>
</feature>
<dbReference type="OrthoDB" id="9811025at2"/>
<feature type="compositionally biased region" description="Basic and acidic residues" evidence="1">
    <location>
        <begin position="403"/>
        <end position="426"/>
    </location>
</feature>
<feature type="region of interest" description="Disordered" evidence="1">
    <location>
        <begin position="339"/>
        <end position="379"/>
    </location>
</feature>
<keyword evidence="2" id="KW-0540">Nuclease</keyword>
<evidence type="ECO:0000313" key="2">
    <source>
        <dbReference type="EMBL" id="PLS29182.1"/>
    </source>
</evidence>
<organism evidence="2 3">
    <name type="scientific">Bifidobacterium parmae</name>
    <dbReference type="NCBI Taxonomy" id="361854"/>
    <lineage>
        <taxon>Bacteria</taxon>
        <taxon>Bacillati</taxon>
        <taxon>Actinomycetota</taxon>
        <taxon>Actinomycetes</taxon>
        <taxon>Bifidobacteriales</taxon>
        <taxon>Bifidobacteriaceae</taxon>
        <taxon>Bifidobacterium</taxon>
    </lineage>
</organism>
<protein>
    <submittedName>
        <fullName evidence="2">LlaJI family restriction endonuclease</fullName>
    </submittedName>
</protein>
<dbReference type="Pfam" id="PF09563">
    <property type="entry name" value="RE_LlaJI"/>
    <property type="match status" value="1"/>
</dbReference>
<sequence>MIKRFFIEGVHYSPEQIRDAWVVGDSHTTESSTTSTDANAKTAHSDDVVALLTSMNIGEKPLLESKKNGYRFNYVGVIAAGGYIFPILPKYYTYAPTEPIPADIASRMLVEALAAIRQYLRKKPKDRDELSFNPVKSSTPIVQNRLGLYRFLLEDFAQHGPYTSTRRIREFNGEGDIDWPRTINQIMPVLSRDDPAYMELVTSRRTRESSNFIARIQLAMLTEISVFIEGTGLNDILRMPLFNQSRESLDDLGETEMLVRKLRQELNTQFETRKKLLLRNMINYFDDRSPADKSTVTAEGTGSFNLVWEDTCKTIFHNADLKLPKPQWEFLPELEWMINDHPGDDDTDNTTVKDNETQEKQADEETNTTATNTLIPDVVNQDEKEDKSVLYILDAKYYMPTYERKSPSKSDSQDPDNDSKGSDKSTGRIAHQPGIGDIIKQYFYMLALQRGLKLEDKPGDGADDDDKAKSKKTITIAGNAFILPSQRKLSDDDSPRHLLVQRGRVSLAFMDSFEDGRSPYMPDSILLYEMDAEQALRLYLDGTTSTQTALDYLHHMFPKPGTDTMTTRKPQAVKAWTSEPADHKQRSGHHA</sequence>